<dbReference type="InterPro" id="IPR029052">
    <property type="entry name" value="Metallo-depent_PP-like"/>
</dbReference>
<dbReference type="InterPro" id="IPR007854">
    <property type="entry name" value="Fip1_dom"/>
</dbReference>
<feature type="region of interest" description="Disordered" evidence="6">
    <location>
        <begin position="91"/>
        <end position="165"/>
    </location>
</feature>
<dbReference type="InterPro" id="IPR007281">
    <property type="entry name" value="Mre11_DNA-bd"/>
</dbReference>
<comment type="similarity">
    <text evidence="2">Belongs to the FIP1 family.</text>
</comment>
<dbReference type="PANTHER" id="PTHR10139:SF1">
    <property type="entry name" value="DOUBLE-STRAND BREAK REPAIR PROTEIN MRE11"/>
    <property type="match status" value="1"/>
</dbReference>
<feature type="region of interest" description="Disordered" evidence="6">
    <location>
        <begin position="1"/>
        <end position="41"/>
    </location>
</feature>
<dbReference type="Gene3D" id="3.60.21.10">
    <property type="match status" value="1"/>
</dbReference>
<dbReference type="GO" id="GO:0000014">
    <property type="term" value="F:single-stranded DNA endodeoxyribonuclease activity"/>
    <property type="evidence" value="ECO:0007669"/>
    <property type="project" value="TreeGrafter"/>
</dbReference>
<dbReference type="GO" id="GO:0030870">
    <property type="term" value="C:Mre11 complex"/>
    <property type="evidence" value="ECO:0007669"/>
    <property type="project" value="TreeGrafter"/>
</dbReference>
<feature type="domain" description="Mre11 DNA-binding" evidence="7">
    <location>
        <begin position="440"/>
        <end position="597"/>
    </location>
</feature>
<comment type="subcellular location">
    <subcellularLocation>
        <location evidence="1">Nucleus</location>
    </subcellularLocation>
</comment>
<dbReference type="Pfam" id="PF05182">
    <property type="entry name" value="Fip1"/>
    <property type="match status" value="1"/>
</dbReference>
<evidence type="ECO:0000256" key="1">
    <source>
        <dbReference type="ARBA" id="ARBA00004123"/>
    </source>
</evidence>
<keyword evidence="3" id="KW-0507">mRNA processing</keyword>
<dbReference type="GO" id="GO:0006397">
    <property type="term" value="P:mRNA processing"/>
    <property type="evidence" value="ECO:0007669"/>
    <property type="project" value="UniProtKB-KW"/>
</dbReference>
<dbReference type="Pfam" id="PF00149">
    <property type="entry name" value="Metallophos"/>
    <property type="match status" value="1"/>
</dbReference>
<dbReference type="GO" id="GO:0000723">
    <property type="term" value="P:telomere maintenance"/>
    <property type="evidence" value="ECO:0007669"/>
    <property type="project" value="TreeGrafter"/>
</dbReference>
<evidence type="ECO:0000256" key="6">
    <source>
        <dbReference type="SAM" id="MobiDB-lite"/>
    </source>
</evidence>
<reference evidence="8" key="1">
    <citation type="journal article" date="2024" name="Gigascience">
        <title>Chromosome-level genome of the poultry shaft louse Menopon gallinae provides insight into the host-switching and adaptive evolution of parasitic lice.</title>
        <authorList>
            <person name="Xu Y."/>
            <person name="Ma L."/>
            <person name="Liu S."/>
            <person name="Liang Y."/>
            <person name="Liu Q."/>
            <person name="He Z."/>
            <person name="Tian L."/>
            <person name="Duan Y."/>
            <person name="Cai W."/>
            <person name="Li H."/>
            <person name="Song F."/>
        </authorList>
    </citation>
    <scope>NUCLEOTIDE SEQUENCE</scope>
    <source>
        <strain evidence="8">Cailab_2023a</strain>
    </source>
</reference>
<feature type="compositionally biased region" description="Basic and acidic residues" evidence="6">
    <location>
        <begin position="107"/>
        <end position="143"/>
    </location>
</feature>
<comment type="caution">
    <text evidence="8">The sequence shown here is derived from an EMBL/GenBank/DDBJ whole genome shotgun (WGS) entry which is preliminary data.</text>
</comment>
<feature type="compositionally biased region" description="Basic residues" evidence="6">
    <location>
        <begin position="144"/>
        <end position="159"/>
    </location>
</feature>
<dbReference type="InterPro" id="IPR004843">
    <property type="entry name" value="Calcineurin-like_PHP"/>
</dbReference>
<dbReference type="Pfam" id="PF04152">
    <property type="entry name" value="Mre11_DNA_bind"/>
    <property type="match status" value="1"/>
</dbReference>
<feature type="compositionally biased region" description="Basic residues" evidence="6">
    <location>
        <begin position="97"/>
        <end position="106"/>
    </location>
</feature>
<dbReference type="EMBL" id="JARGDH010000006">
    <property type="protein sequence ID" value="KAL0265632.1"/>
    <property type="molecule type" value="Genomic_DNA"/>
</dbReference>
<evidence type="ECO:0000259" key="7">
    <source>
        <dbReference type="SMART" id="SM01347"/>
    </source>
</evidence>
<dbReference type="CDD" id="cd00840">
    <property type="entry name" value="MPP_Mre11_N"/>
    <property type="match status" value="1"/>
</dbReference>
<evidence type="ECO:0000313" key="8">
    <source>
        <dbReference type="EMBL" id="KAL0265632.1"/>
    </source>
</evidence>
<feature type="compositionally biased region" description="Polar residues" evidence="6">
    <location>
        <begin position="15"/>
        <end position="32"/>
    </location>
</feature>
<dbReference type="InterPro" id="IPR041796">
    <property type="entry name" value="Mre11_N"/>
</dbReference>
<dbReference type="GO" id="GO:0042138">
    <property type="term" value="P:meiotic DNA double-strand break formation"/>
    <property type="evidence" value="ECO:0007669"/>
    <property type="project" value="TreeGrafter"/>
</dbReference>
<proteinExistence type="inferred from homology"/>
<dbReference type="SUPFAM" id="SSF56300">
    <property type="entry name" value="Metallo-dependent phosphatases"/>
    <property type="match status" value="1"/>
</dbReference>
<dbReference type="SMART" id="SM01347">
    <property type="entry name" value="Mre11_DNA_bind"/>
    <property type="match status" value="1"/>
</dbReference>
<accession>A0AAW2H7K9</accession>
<name>A0AAW2H7K9_9NEOP</name>
<evidence type="ECO:0000256" key="2">
    <source>
        <dbReference type="ARBA" id="ARBA00007459"/>
    </source>
</evidence>
<dbReference type="GO" id="GO:0035861">
    <property type="term" value="C:site of double-strand break"/>
    <property type="evidence" value="ECO:0007669"/>
    <property type="project" value="TreeGrafter"/>
</dbReference>
<keyword evidence="4" id="KW-0378">Hydrolase</keyword>
<dbReference type="PANTHER" id="PTHR10139">
    <property type="entry name" value="DOUBLE-STRAND BREAK REPAIR PROTEIN MRE11"/>
    <property type="match status" value="1"/>
</dbReference>
<keyword evidence="5" id="KW-0539">Nucleus</keyword>
<gene>
    <name evidence="8" type="ORF">PYX00_011345</name>
</gene>
<protein>
    <recommendedName>
        <fullName evidence="7">Mre11 DNA-binding domain-containing protein</fullName>
    </recommendedName>
</protein>
<dbReference type="GO" id="GO:0097552">
    <property type="term" value="P:mitochondrial double-strand break repair via homologous recombination"/>
    <property type="evidence" value="ECO:0007669"/>
    <property type="project" value="TreeGrafter"/>
</dbReference>
<evidence type="ECO:0000256" key="3">
    <source>
        <dbReference type="ARBA" id="ARBA00022664"/>
    </source>
</evidence>
<dbReference type="GO" id="GO:0000724">
    <property type="term" value="P:double-strand break repair via homologous recombination"/>
    <property type="evidence" value="ECO:0007669"/>
    <property type="project" value="TreeGrafter"/>
</dbReference>
<evidence type="ECO:0000256" key="5">
    <source>
        <dbReference type="ARBA" id="ARBA00023242"/>
    </source>
</evidence>
<sequence length="664" mass="76761">MDEDVLFEEAEHSDQSSTSIEVVTERQPTGHSDLQDVPQIDGQGIYDFEIDNMEEKPWEKPGADITDYFNYGFNEHTWKKYCAAQREFVKGMGSAGKKSRGEKHARRREDRERYGAKGDRKGRAKEEHAYDEKDAEMRRDERARRSRGKRSGGRDKRHNPAAQNRSCAKLCRNYPHAQKVSPMRILITSDNHLGYKERDPVLSMDSFTTFEEVLCIANARNVDLIIQGGDLFHENRPSRFTLAQAISCIKKYTFGNRDLSLCCNRRLNYEDPNINVAIPIIAIHGNHDDPTGAFSTSALDILSSFNLINYLGQTQNVDFIEIEPLVFNGEVALYLLGNVRDRRLYRTFLQKKVSFLRPEGCHYNILVVHQNRVPHSAKDYLPHEFIPSWFDLVVYGHEHESLVLNLKDFVLLQPGSTVRTSLAENESFDKFVYIFDSVPRSIERVELQTVRPFLMRTLELDMGDVETYLREQVEVMLSLLEKEEGIKRRHVDEKSQSVHERRIREMLECMNRAPLVRIRGKLKTQGLVNNHKFGLSFDGRVANTGDMLKLTRERTRRPREVHRNTVSEKTEFLDIVRSHLNFKALSEERFAGAISDFIAKDDKNSFSQLFSTTIEHIVERLWDKGTDDLEKRIIEIKNEVNACEEAAGNFSDVIDDRCAFTNML</sequence>
<dbReference type="GO" id="GO:0007095">
    <property type="term" value="P:mitotic G2 DNA damage checkpoint signaling"/>
    <property type="evidence" value="ECO:0007669"/>
    <property type="project" value="TreeGrafter"/>
</dbReference>
<dbReference type="AlphaFoldDB" id="A0AAW2H7K9"/>
<dbReference type="GO" id="GO:0030145">
    <property type="term" value="F:manganese ion binding"/>
    <property type="evidence" value="ECO:0007669"/>
    <property type="project" value="InterPro"/>
</dbReference>
<organism evidence="8">
    <name type="scientific">Menopon gallinae</name>
    <name type="common">poultry shaft louse</name>
    <dbReference type="NCBI Taxonomy" id="328185"/>
    <lineage>
        <taxon>Eukaryota</taxon>
        <taxon>Metazoa</taxon>
        <taxon>Ecdysozoa</taxon>
        <taxon>Arthropoda</taxon>
        <taxon>Hexapoda</taxon>
        <taxon>Insecta</taxon>
        <taxon>Pterygota</taxon>
        <taxon>Neoptera</taxon>
        <taxon>Paraneoptera</taxon>
        <taxon>Psocodea</taxon>
        <taxon>Troctomorpha</taxon>
        <taxon>Phthiraptera</taxon>
        <taxon>Amblycera</taxon>
        <taxon>Menoponidae</taxon>
        <taxon>Menopon</taxon>
    </lineage>
</organism>
<evidence type="ECO:0000256" key="4">
    <source>
        <dbReference type="ARBA" id="ARBA00022801"/>
    </source>
</evidence>
<dbReference type="GO" id="GO:0006303">
    <property type="term" value="P:double-strand break repair via nonhomologous end joining"/>
    <property type="evidence" value="ECO:0007669"/>
    <property type="project" value="TreeGrafter"/>
</dbReference>